<dbReference type="AlphaFoldDB" id="A0A915KDD5"/>
<organism evidence="1 2">
    <name type="scientific">Romanomermis culicivorax</name>
    <name type="common">Nematode worm</name>
    <dbReference type="NCBI Taxonomy" id="13658"/>
    <lineage>
        <taxon>Eukaryota</taxon>
        <taxon>Metazoa</taxon>
        <taxon>Ecdysozoa</taxon>
        <taxon>Nematoda</taxon>
        <taxon>Enoplea</taxon>
        <taxon>Dorylaimia</taxon>
        <taxon>Mermithida</taxon>
        <taxon>Mermithoidea</taxon>
        <taxon>Mermithidae</taxon>
        <taxon>Romanomermis</taxon>
    </lineage>
</organism>
<name>A0A915KDD5_ROMCU</name>
<dbReference type="WBParaSite" id="nRc.2.0.1.t36808-RA">
    <property type="protein sequence ID" value="nRc.2.0.1.t36808-RA"/>
    <property type="gene ID" value="nRc.2.0.1.g36808"/>
</dbReference>
<evidence type="ECO:0000313" key="2">
    <source>
        <dbReference type="WBParaSite" id="nRc.2.0.1.t36808-RA"/>
    </source>
</evidence>
<reference evidence="2" key="1">
    <citation type="submission" date="2022-11" db="UniProtKB">
        <authorList>
            <consortium name="WormBaseParasite"/>
        </authorList>
    </citation>
    <scope>IDENTIFICATION</scope>
</reference>
<proteinExistence type="predicted"/>
<accession>A0A915KDD5</accession>
<protein>
    <submittedName>
        <fullName evidence="2">Uncharacterized protein</fullName>
    </submittedName>
</protein>
<keyword evidence="1" id="KW-1185">Reference proteome</keyword>
<dbReference type="Gene3D" id="1.20.58.1520">
    <property type="match status" value="1"/>
</dbReference>
<dbReference type="Proteomes" id="UP000887565">
    <property type="component" value="Unplaced"/>
</dbReference>
<sequence length="200" mass="23320">MGRFHHSGQKSTSDVLSETFENLSLADRYLTQLENLFDFLCRQYERHLENVRRNFASVDAELRVWLDKCRVGPKRRSYFEAVCEVQSFDEQAFARYAAEIRKWATYYTSRSSIFEALNAFEESLNEKAALVVQSRDPARLANRACILLKEEIKRRCLEKEIASKREILKEKGNSATQQVKTSDPGYLMDMGRLTFTVEDH</sequence>
<evidence type="ECO:0000313" key="1">
    <source>
        <dbReference type="Proteomes" id="UP000887565"/>
    </source>
</evidence>
<dbReference type="Pfam" id="PF03999">
    <property type="entry name" value="MAP65_ASE1"/>
    <property type="match status" value="1"/>
</dbReference>